<dbReference type="eggNOG" id="COG0277">
    <property type="taxonomic scope" value="Bacteria"/>
</dbReference>
<dbReference type="PATRIC" id="fig|1158607.3.peg.798"/>
<accession>R2QNL6</accession>
<protein>
    <recommendedName>
        <fullName evidence="6">FAD-binding PCMH-type domain-containing protein</fullName>
    </recommendedName>
</protein>
<keyword evidence="8" id="KW-1185">Reference proteome</keyword>
<evidence type="ECO:0000256" key="5">
    <source>
        <dbReference type="ARBA" id="ARBA00023002"/>
    </source>
</evidence>
<dbReference type="AlphaFoldDB" id="R2QNL6"/>
<dbReference type="Proteomes" id="UP000013782">
    <property type="component" value="Unassembled WGS sequence"/>
</dbReference>
<dbReference type="Pfam" id="PF01565">
    <property type="entry name" value="FAD_binding_4"/>
    <property type="match status" value="1"/>
</dbReference>
<dbReference type="GO" id="GO:0016491">
    <property type="term" value="F:oxidoreductase activity"/>
    <property type="evidence" value="ECO:0007669"/>
    <property type="project" value="UniProtKB-KW"/>
</dbReference>
<gene>
    <name evidence="7" type="ORF">UAU_00796</name>
</gene>
<feature type="domain" description="FAD-binding PCMH-type" evidence="6">
    <location>
        <begin position="33"/>
        <end position="210"/>
    </location>
</feature>
<dbReference type="RefSeq" id="WP_010755853.1">
    <property type="nucleotide sequence ID" value="NZ_ASWD01000007.1"/>
</dbReference>
<dbReference type="PROSITE" id="PS51387">
    <property type="entry name" value="FAD_PCMH"/>
    <property type="match status" value="1"/>
</dbReference>
<evidence type="ECO:0000256" key="1">
    <source>
        <dbReference type="ARBA" id="ARBA00001974"/>
    </source>
</evidence>
<dbReference type="GO" id="GO:0071949">
    <property type="term" value="F:FAD binding"/>
    <property type="evidence" value="ECO:0007669"/>
    <property type="project" value="InterPro"/>
</dbReference>
<sequence>MEKAIPELPASLKNVAVFPEDNRYDKVRANDYKVGHPKMVILAETEEHVSEAINFAARMNQEQQIKFPLSIKSGGHGLSATSVNDDGMILDLSRLNQITIVDEEKGLVKIQAGALWGEVAQQLNPHHLAISSGDHGDTGVGGLAVSGGMGILLRSYGLTIDKVVGATIITADGKKHWVDHENEPELFWGIRGGGGQFGVVTEFLFQADKAVPTISGFSVPIVVQTVDYSIKHLPAFIEAWHQWFDSSSTKLTSILLLNAGDDDTIVVQGRNFWYGDDSAQSREVFEKANNLGKVLKENQQSMEYSDFVKAQHTPLEGKNTAYGKNVLVAHISETIAKEIQYLLDKPFGYGVELRSLGGAVNQPTSSFNAWPYRQEEVMIAYWVNKDYVEEANRLFQPFLEYGDGVYGAYSSDASTIETSHVWNSEAADRLRALNRRYDPEQLFTQNRRL</sequence>
<dbReference type="EMBL" id="AJAQ01000001">
    <property type="protein sequence ID" value="EOH98122.1"/>
    <property type="molecule type" value="Genomic_DNA"/>
</dbReference>
<dbReference type="InterPro" id="IPR016167">
    <property type="entry name" value="FAD-bd_PCMH_sub1"/>
</dbReference>
<organism evidence="7 8">
    <name type="scientific">Enterococcus pallens ATCC BAA-351</name>
    <dbReference type="NCBI Taxonomy" id="1158607"/>
    <lineage>
        <taxon>Bacteria</taxon>
        <taxon>Bacillati</taxon>
        <taxon>Bacillota</taxon>
        <taxon>Bacilli</taxon>
        <taxon>Lactobacillales</taxon>
        <taxon>Enterococcaceae</taxon>
        <taxon>Enterococcus</taxon>
    </lineage>
</organism>
<dbReference type="InterPro" id="IPR050416">
    <property type="entry name" value="FAD-linked_Oxidoreductase"/>
</dbReference>
<keyword evidence="5" id="KW-0560">Oxidoreductase</keyword>
<evidence type="ECO:0000256" key="2">
    <source>
        <dbReference type="ARBA" id="ARBA00005466"/>
    </source>
</evidence>
<proteinExistence type="inferred from homology"/>
<evidence type="ECO:0000259" key="6">
    <source>
        <dbReference type="PROSITE" id="PS51387"/>
    </source>
</evidence>
<dbReference type="InterPro" id="IPR036318">
    <property type="entry name" value="FAD-bd_PCMH-like_sf"/>
</dbReference>
<dbReference type="HOGENOM" id="CLU_018354_10_0_9"/>
<dbReference type="OrthoDB" id="545125at2"/>
<dbReference type="SUPFAM" id="SSF56176">
    <property type="entry name" value="FAD-binding/transporter-associated domain-like"/>
    <property type="match status" value="1"/>
</dbReference>
<dbReference type="Gene3D" id="3.30.465.10">
    <property type="match status" value="1"/>
</dbReference>
<dbReference type="InterPro" id="IPR016166">
    <property type="entry name" value="FAD-bd_PCMH"/>
</dbReference>
<comment type="similarity">
    <text evidence="2">Belongs to the oxygen-dependent FAD-linked oxidoreductase family.</text>
</comment>
<dbReference type="PANTHER" id="PTHR42973">
    <property type="entry name" value="BINDING OXIDOREDUCTASE, PUTATIVE (AFU_ORTHOLOGUE AFUA_1G17690)-RELATED"/>
    <property type="match status" value="1"/>
</dbReference>
<dbReference type="InterPro" id="IPR016169">
    <property type="entry name" value="FAD-bd_PCMH_sub2"/>
</dbReference>
<keyword evidence="4" id="KW-0274">FAD</keyword>
<evidence type="ECO:0000256" key="4">
    <source>
        <dbReference type="ARBA" id="ARBA00022827"/>
    </source>
</evidence>
<dbReference type="InterPro" id="IPR006094">
    <property type="entry name" value="Oxid_FAD_bind_N"/>
</dbReference>
<comment type="caution">
    <text evidence="7">The sequence shown here is derived from an EMBL/GenBank/DDBJ whole genome shotgun (WGS) entry which is preliminary data.</text>
</comment>
<reference evidence="7 8" key="1">
    <citation type="submission" date="2013-02" db="EMBL/GenBank/DDBJ databases">
        <title>The Genome Sequence of Enterococcus pallens BAA-351.</title>
        <authorList>
            <consortium name="The Broad Institute Genome Sequencing Platform"/>
            <consortium name="The Broad Institute Genome Sequencing Center for Infectious Disease"/>
            <person name="Earl A.M."/>
            <person name="Gilmore M.S."/>
            <person name="Lebreton F."/>
            <person name="Walker B."/>
            <person name="Young S.K."/>
            <person name="Zeng Q."/>
            <person name="Gargeya S."/>
            <person name="Fitzgerald M."/>
            <person name="Haas B."/>
            <person name="Abouelleil A."/>
            <person name="Alvarado L."/>
            <person name="Arachchi H.M."/>
            <person name="Berlin A.M."/>
            <person name="Chapman S.B."/>
            <person name="Dewar J."/>
            <person name="Goldberg J."/>
            <person name="Griggs A."/>
            <person name="Gujja S."/>
            <person name="Hansen M."/>
            <person name="Howarth C."/>
            <person name="Imamovic A."/>
            <person name="Larimer J."/>
            <person name="McCowan C."/>
            <person name="Murphy C."/>
            <person name="Neiman D."/>
            <person name="Pearson M."/>
            <person name="Priest M."/>
            <person name="Roberts A."/>
            <person name="Saif S."/>
            <person name="Shea T."/>
            <person name="Sisk P."/>
            <person name="Sykes S."/>
            <person name="Wortman J."/>
            <person name="Nusbaum C."/>
            <person name="Birren B."/>
        </authorList>
    </citation>
    <scope>NUCLEOTIDE SEQUENCE [LARGE SCALE GENOMIC DNA]</scope>
    <source>
        <strain evidence="7 8">ATCC BAA-351</strain>
    </source>
</reference>
<dbReference type="PANTHER" id="PTHR42973:SF39">
    <property type="entry name" value="FAD-BINDING PCMH-TYPE DOMAIN-CONTAINING PROTEIN"/>
    <property type="match status" value="1"/>
</dbReference>
<dbReference type="Gene3D" id="3.40.462.20">
    <property type="match status" value="1"/>
</dbReference>
<comment type="cofactor">
    <cofactor evidence="1">
        <name>FAD</name>
        <dbReference type="ChEBI" id="CHEBI:57692"/>
    </cofactor>
</comment>
<evidence type="ECO:0000256" key="3">
    <source>
        <dbReference type="ARBA" id="ARBA00022630"/>
    </source>
</evidence>
<name>R2QNL6_9ENTE</name>
<evidence type="ECO:0000313" key="7">
    <source>
        <dbReference type="EMBL" id="EOH98122.1"/>
    </source>
</evidence>
<evidence type="ECO:0000313" key="8">
    <source>
        <dbReference type="Proteomes" id="UP000013782"/>
    </source>
</evidence>
<dbReference type="STRING" id="160454.RV10_GL002623"/>
<dbReference type="Gene3D" id="3.30.43.10">
    <property type="entry name" value="Uridine Diphospho-n-acetylenolpyruvylglucosamine Reductase, domain 2"/>
    <property type="match status" value="1"/>
</dbReference>
<keyword evidence="3" id="KW-0285">Flavoprotein</keyword>